<evidence type="ECO:0000256" key="2">
    <source>
        <dbReference type="SAM" id="SignalP"/>
    </source>
</evidence>
<accession>A0A6A6UQY6</accession>
<keyword evidence="2" id="KW-0732">Signal</keyword>
<dbReference type="InterPro" id="IPR058334">
    <property type="entry name" value="DUF8021"/>
</dbReference>
<dbReference type="Proteomes" id="UP000799302">
    <property type="component" value="Unassembled WGS sequence"/>
</dbReference>
<evidence type="ECO:0000313" key="5">
    <source>
        <dbReference type="Proteomes" id="UP000799302"/>
    </source>
</evidence>
<evidence type="ECO:0000256" key="1">
    <source>
        <dbReference type="SAM" id="MobiDB-lite"/>
    </source>
</evidence>
<feature type="chain" id="PRO_5025466532" description="DUF8021 domain-containing protein" evidence="2">
    <location>
        <begin position="19"/>
        <end position="300"/>
    </location>
</feature>
<feature type="domain" description="DUF8021" evidence="3">
    <location>
        <begin position="156"/>
        <end position="271"/>
    </location>
</feature>
<dbReference type="Pfam" id="PF26061">
    <property type="entry name" value="DUF8021"/>
    <property type="match status" value="1"/>
</dbReference>
<feature type="region of interest" description="Disordered" evidence="1">
    <location>
        <begin position="277"/>
        <end position="300"/>
    </location>
</feature>
<gene>
    <name evidence="4" type="ORF">BT63DRAFT_461817</name>
</gene>
<dbReference type="EMBL" id="MU004230">
    <property type="protein sequence ID" value="KAF2674156.1"/>
    <property type="molecule type" value="Genomic_DNA"/>
</dbReference>
<evidence type="ECO:0000313" key="4">
    <source>
        <dbReference type="EMBL" id="KAF2674156.1"/>
    </source>
</evidence>
<sequence length="300" mass="31345">MLSFIIGASALLAGQAAGACTRELLGDVATKFIASAKVDGNTFKAATGLKYSENYKDANIASGVYSKAINVNYTSTLLDATACGVYVEIIAPDNKPGYQLATQIFVNADGAANKVEVVVTSDDPSWPSWFYNGKRALEIALKDQQSGLRKELPEAQRPSREHLKSVADGYFTIFGGKDKKIPNFSKGCLRQEGGFPKQLDCTLGVPKASQAKGSLPSCGTTTASTPHPDIRGYIIDETVGTVEVFSKFQGAPDSHDFRVENCEVVAVHAVTTTLGGKSGSGSKFGGGGKSGNGAKMGGGA</sequence>
<proteinExistence type="predicted"/>
<evidence type="ECO:0000259" key="3">
    <source>
        <dbReference type="Pfam" id="PF26061"/>
    </source>
</evidence>
<protein>
    <recommendedName>
        <fullName evidence="3">DUF8021 domain-containing protein</fullName>
    </recommendedName>
</protein>
<organism evidence="4 5">
    <name type="scientific">Microthyrium microscopicum</name>
    <dbReference type="NCBI Taxonomy" id="703497"/>
    <lineage>
        <taxon>Eukaryota</taxon>
        <taxon>Fungi</taxon>
        <taxon>Dikarya</taxon>
        <taxon>Ascomycota</taxon>
        <taxon>Pezizomycotina</taxon>
        <taxon>Dothideomycetes</taxon>
        <taxon>Dothideomycetes incertae sedis</taxon>
        <taxon>Microthyriales</taxon>
        <taxon>Microthyriaceae</taxon>
        <taxon>Microthyrium</taxon>
    </lineage>
</organism>
<reference evidence="4" key="1">
    <citation type="journal article" date="2020" name="Stud. Mycol.">
        <title>101 Dothideomycetes genomes: a test case for predicting lifestyles and emergence of pathogens.</title>
        <authorList>
            <person name="Haridas S."/>
            <person name="Albert R."/>
            <person name="Binder M."/>
            <person name="Bloem J."/>
            <person name="Labutti K."/>
            <person name="Salamov A."/>
            <person name="Andreopoulos B."/>
            <person name="Baker S."/>
            <person name="Barry K."/>
            <person name="Bills G."/>
            <person name="Bluhm B."/>
            <person name="Cannon C."/>
            <person name="Castanera R."/>
            <person name="Culley D."/>
            <person name="Daum C."/>
            <person name="Ezra D."/>
            <person name="Gonzalez J."/>
            <person name="Henrissat B."/>
            <person name="Kuo A."/>
            <person name="Liang C."/>
            <person name="Lipzen A."/>
            <person name="Lutzoni F."/>
            <person name="Magnuson J."/>
            <person name="Mondo S."/>
            <person name="Nolan M."/>
            <person name="Ohm R."/>
            <person name="Pangilinan J."/>
            <person name="Park H.-J."/>
            <person name="Ramirez L."/>
            <person name="Alfaro M."/>
            <person name="Sun H."/>
            <person name="Tritt A."/>
            <person name="Yoshinaga Y."/>
            <person name="Zwiers L.-H."/>
            <person name="Turgeon B."/>
            <person name="Goodwin S."/>
            <person name="Spatafora J."/>
            <person name="Crous P."/>
            <person name="Grigoriev I."/>
        </authorList>
    </citation>
    <scope>NUCLEOTIDE SEQUENCE</scope>
    <source>
        <strain evidence="4">CBS 115976</strain>
    </source>
</reference>
<feature type="signal peptide" evidence="2">
    <location>
        <begin position="1"/>
        <end position="18"/>
    </location>
</feature>
<dbReference type="AlphaFoldDB" id="A0A6A6UQY6"/>
<keyword evidence="5" id="KW-1185">Reference proteome</keyword>
<dbReference type="OrthoDB" id="3504677at2759"/>
<name>A0A6A6UQY6_9PEZI</name>